<reference evidence="1 2" key="1">
    <citation type="journal article" date="2018" name="PLoS ONE">
        <title>The draft genome of Kipferlia bialata reveals reductive genome evolution in fornicate parasites.</title>
        <authorList>
            <person name="Tanifuji G."/>
            <person name="Takabayashi S."/>
            <person name="Kume K."/>
            <person name="Takagi M."/>
            <person name="Nakayama T."/>
            <person name="Kamikawa R."/>
            <person name="Inagaki Y."/>
            <person name="Hashimoto T."/>
        </authorList>
    </citation>
    <scope>NUCLEOTIDE SEQUENCE [LARGE SCALE GENOMIC DNA]</scope>
    <source>
        <strain evidence="1">NY0173</strain>
    </source>
</reference>
<keyword evidence="2" id="KW-1185">Reference proteome</keyword>
<feature type="non-terminal residue" evidence="1">
    <location>
        <position position="989"/>
    </location>
</feature>
<evidence type="ECO:0000313" key="2">
    <source>
        <dbReference type="Proteomes" id="UP000265618"/>
    </source>
</evidence>
<organism evidence="1 2">
    <name type="scientific">Kipferlia bialata</name>
    <dbReference type="NCBI Taxonomy" id="797122"/>
    <lineage>
        <taxon>Eukaryota</taxon>
        <taxon>Metamonada</taxon>
        <taxon>Carpediemonas-like organisms</taxon>
        <taxon>Kipferlia</taxon>
    </lineage>
</organism>
<dbReference type="OrthoDB" id="9989223at2759"/>
<sequence>CPSPVSECLAVLGPCFDADPAAVVVSGRVVNMLNRDRSVLVNALDSNILQSVCIDTSAVPKRSVVCTQNHQFHLFSLSKSSQSPTLLHLGHGEGRLVWQPVELAVTAEAASALQDIEEWGSSCTLANQLDGSVHVVITHVSMPDRTLRLDAPSRTLSLLATHSKTDTESFVVSPVAAKDSSARTPCDVGTIIQLGSNLHLSVLNSTCVHICGTVLQYAVQGRQQDQVLLYSSQDSDGVSLHRVSLAQFRGTPQLPLSAETVPSVHTYDWIQTVKMPAGSAPTLRCRTSTGCYAIWLGQDLRVLSLLRYTPHGRWERLSGDGDITDSVPPVSPPSSCVYHRGSVFGNVQGQLVRVDISTATAFPLTLSLLPAAQPRVATNGDALILSTPTGDRVYSLSPAERVGTFTVEAGVESVCTGLHLSGACVDGAICVGDTYMRMVAGVALPMIPPSRTQETESTQPQRHIVTSLAALTSLLDAGVGQEVDVVGTPEEPVVINHSLAQRPLTDCSFTHCQFTSLAGAQLTHCHFKSCAIAGADLSGVCMGDCSFEACDLSGATLSNAILNHLSFDERCVLTSMGLQHSTLADIDFCDLNISGCNFHAASFERVNTAGADCTGVVLSSVKLKDTSILGPCGGILHSASDVTDIDLSGCDLSAWCFDSLDLTGCNFSGCNVSGASFVGTTLCNTNLTGAQGLQDSQLRAAHNTSGIVLCGHNMNGWNLHGINLHSANLISTDLSGANLREASLADALLAESDLSLASLTGVRGLTASQLKAVKTVKGADLSGIDLSGQFLGALNLTDCVLHGVNLAGGNLMGAVLRGCVGMRIVLEDARLESVEGLRKDILRHAASLQSLTIKHCSLHGFDLSGLDMTCATFDGCKLTELNLDNANLSHSVFTNCELNGSFTLTNLSQSVMTLCRLPRTTDLTTADLTAVNWDGSNLIARAWVDGSSIHHALLPIRVRPGWGYHSTRSVTGRGKSTHTCHVPSVLNQM</sequence>
<proteinExistence type="predicted"/>
<dbReference type="PANTHER" id="PTHR14136">
    <property type="entry name" value="BTB_POZ DOMAIN-CONTAINING PROTEIN KCTD9"/>
    <property type="match status" value="1"/>
</dbReference>
<accession>A0A9K3CZ67</accession>
<dbReference type="Gene3D" id="2.160.20.80">
    <property type="entry name" value="E3 ubiquitin-protein ligase SopA"/>
    <property type="match status" value="5"/>
</dbReference>
<evidence type="ECO:0000313" key="1">
    <source>
        <dbReference type="EMBL" id="GIQ86079.1"/>
    </source>
</evidence>
<dbReference type="Proteomes" id="UP000265618">
    <property type="component" value="Unassembled WGS sequence"/>
</dbReference>
<dbReference type="SUPFAM" id="SSF141571">
    <property type="entry name" value="Pentapeptide repeat-like"/>
    <property type="match status" value="3"/>
</dbReference>
<dbReference type="InterPro" id="IPR001646">
    <property type="entry name" value="5peptide_repeat"/>
</dbReference>
<dbReference type="AlphaFoldDB" id="A0A9K3CZ67"/>
<dbReference type="PANTHER" id="PTHR14136:SF17">
    <property type="entry name" value="BTB_POZ DOMAIN-CONTAINING PROTEIN KCTD9"/>
    <property type="match status" value="1"/>
</dbReference>
<dbReference type="EMBL" id="BDIP01002303">
    <property type="protein sequence ID" value="GIQ86079.1"/>
    <property type="molecule type" value="Genomic_DNA"/>
</dbReference>
<comment type="caution">
    <text evidence="1">The sequence shown here is derived from an EMBL/GenBank/DDBJ whole genome shotgun (WGS) entry which is preliminary data.</text>
</comment>
<gene>
    <name evidence="1" type="ORF">KIPB_007863</name>
</gene>
<dbReference type="Pfam" id="PF00805">
    <property type="entry name" value="Pentapeptide"/>
    <property type="match status" value="6"/>
</dbReference>
<protein>
    <submittedName>
        <fullName evidence="1">Uncharacterized protein</fullName>
    </submittedName>
</protein>
<dbReference type="InterPro" id="IPR051082">
    <property type="entry name" value="Pentapeptide-BTB/POZ_domain"/>
</dbReference>
<name>A0A9K3CZ67_9EUKA</name>